<dbReference type="InterPro" id="IPR002347">
    <property type="entry name" value="SDR_fam"/>
</dbReference>
<dbReference type="Proteomes" id="UP001603978">
    <property type="component" value="Unassembled WGS sequence"/>
</dbReference>
<dbReference type="SMART" id="SM00822">
    <property type="entry name" value="PKS_KR"/>
    <property type="match status" value="1"/>
</dbReference>
<accession>A0ABW7AGU6</accession>
<organism evidence="4 5">
    <name type="scientific">Nonomuraea marmarensis</name>
    <dbReference type="NCBI Taxonomy" id="3351344"/>
    <lineage>
        <taxon>Bacteria</taxon>
        <taxon>Bacillati</taxon>
        <taxon>Actinomycetota</taxon>
        <taxon>Actinomycetes</taxon>
        <taxon>Streptosporangiales</taxon>
        <taxon>Streptosporangiaceae</taxon>
        <taxon>Nonomuraea</taxon>
    </lineage>
</organism>
<comment type="similarity">
    <text evidence="1">Belongs to the short-chain dehydrogenases/reductases (SDR) family.</text>
</comment>
<dbReference type="PRINTS" id="PR00080">
    <property type="entry name" value="SDRFAMILY"/>
</dbReference>
<dbReference type="InterPro" id="IPR057326">
    <property type="entry name" value="KR_dom"/>
</dbReference>
<evidence type="ECO:0000256" key="2">
    <source>
        <dbReference type="ARBA" id="ARBA00023002"/>
    </source>
</evidence>
<comment type="caution">
    <text evidence="4">The sequence shown here is derived from an EMBL/GenBank/DDBJ whole genome shotgun (WGS) entry which is preliminary data.</text>
</comment>
<dbReference type="RefSeq" id="WP_393169555.1">
    <property type="nucleotide sequence ID" value="NZ_JBICRM010000016.1"/>
</dbReference>
<gene>
    <name evidence="4" type="ORF">ACFLIM_25610</name>
</gene>
<sequence length="246" mass="25283">MMDLAISGKRVLVTGGTRGLGRTTVLALARGGAKVVACHSSAGAAADDLSRELKELGDQHHVVRADVTAQDDVERLVGCCEDALGGLDVVVNNVGVAGEAPVDELSPEEWNRVLDTNLTACFLVTQATLPLLTEGGSVIYVGASAALRGRPATAHYTASKAALIGLTKSLAKELGPRGIRLNTIAPGVIDKGEGQGPPPHLRERLAGMTALGRLGTPDDVAGAVLFFASDLSRYITGTTLNVDGGI</sequence>
<dbReference type="PROSITE" id="PS00061">
    <property type="entry name" value="ADH_SHORT"/>
    <property type="match status" value="1"/>
</dbReference>
<dbReference type="InterPro" id="IPR036291">
    <property type="entry name" value="NAD(P)-bd_dom_sf"/>
</dbReference>
<evidence type="ECO:0000259" key="3">
    <source>
        <dbReference type="SMART" id="SM00822"/>
    </source>
</evidence>
<proteinExistence type="inferred from homology"/>
<dbReference type="GO" id="GO:0016491">
    <property type="term" value="F:oxidoreductase activity"/>
    <property type="evidence" value="ECO:0007669"/>
    <property type="project" value="UniProtKB-KW"/>
</dbReference>
<dbReference type="SUPFAM" id="SSF51735">
    <property type="entry name" value="NAD(P)-binding Rossmann-fold domains"/>
    <property type="match status" value="1"/>
</dbReference>
<dbReference type="Gene3D" id="3.40.50.720">
    <property type="entry name" value="NAD(P)-binding Rossmann-like Domain"/>
    <property type="match status" value="1"/>
</dbReference>
<feature type="domain" description="Ketoreductase" evidence="3">
    <location>
        <begin position="9"/>
        <end position="187"/>
    </location>
</feature>
<dbReference type="PANTHER" id="PTHR42760">
    <property type="entry name" value="SHORT-CHAIN DEHYDROGENASES/REDUCTASES FAMILY MEMBER"/>
    <property type="match status" value="1"/>
</dbReference>
<evidence type="ECO:0000313" key="5">
    <source>
        <dbReference type="Proteomes" id="UP001603978"/>
    </source>
</evidence>
<evidence type="ECO:0000313" key="4">
    <source>
        <dbReference type="EMBL" id="MFG1706576.1"/>
    </source>
</evidence>
<dbReference type="InterPro" id="IPR020904">
    <property type="entry name" value="Sc_DH/Rdtase_CS"/>
</dbReference>
<name>A0ABW7AGU6_9ACTN</name>
<evidence type="ECO:0000256" key="1">
    <source>
        <dbReference type="ARBA" id="ARBA00006484"/>
    </source>
</evidence>
<protein>
    <submittedName>
        <fullName evidence="4">SDR family NAD(P)-dependent oxidoreductase</fullName>
        <ecNumber evidence="4">1.1.1.-</ecNumber>
    </submittedName>
</protein>
<reference evidence="4 5" key="1">
    <citation type="submission" date="2024-10" db="EMBL/GenBank/DDBJ databases">
        <authorList>
            <person name="Topkara A.R."/>
            <person name="Saygin H."/>
        </authorList>
    </citation>
    <scope>NUCLEOTIDE SEQUENCE [LARGE SCALE GENOMIC DNA]</scope>
    <source>
        <strain evidence="4 5">M3C6</strain>
    </source>
</reference>
<keyword evidence="2 4" id="KW-0560">Oxidoreductase</keyword>
<dbReference type="Pfam" id="PF13561">
    <property type="entry name" value="adh_short_C2"/>
    <property type="match status" value="1"/>
</dbReference>
<keyword evidence="5" id="KW-1185">Reference proteome</keyword>
<dbReference type="PANTHER" id="PTHR42760:SF133">
    <property type="entry name" value="3-OXOACYL-[ACYL-CARRIER-PROTEIN] REDUCTASE"/>
    <property type="match status" value="1"/>
</dbReference>
<dbReference type="PRINTS" id="PR00081">
    <property type="entry name" value="GDHRDH"/>
</dbReference>
<dbReference type="EMBL" id="JBICRM010000016">
    <property type="protein sequence ID" value="MFG1706576.1"/>
    <property type="molecule type" value="Genomic_DNA"/>
</dbReference>
<dbReference type="EC" id="1.1.1.-" evidence="4"/>